<evidence type="ECO:0000256" key="1">
    <source>
        <dbReference type="ARBA" id="ARBA00012018"/>
    </source>
</evidence>
<evidence type="ECO:0000256" key="6">
    <source>
        <dbReference type="ARBA" id="ARBA00022833"/>
    </source>
</evidence>
<proteinExistence type="predicted"/>
<dbReference type="InterPro" id="IPR001531">
    <property type="entry name" value="Zn_PLipaseC"/>
</dbReference>
<dbReference type="AlphaFoldDB" id="A0A1H8TPM3"/>
<dbReference type="InterPro" id="IPR008947">
    <property type="entry name" value="PLipase_C/P1_nuclease_dom_sf"/>
</dbReference>
<keyword evidence="3" id="KW-0479">Metal-binding</keyword>
<dbReference type="SUPFAM" id="SSF48537">
    <property type="entry name" value="Phospholipase C/P1 nuclease"/>
    <property type="match status" value="1"/>
</dbReference>
<reference evidence="9 10" key="1">
    <citation type="submission" date="2016-10" db="EMBL/GenBank/DDBJ databases">
        <authorList>
            <person name="de Groot N.N."/>
        </authorList>
    </citation>
    <scope>NUCLEOTIDE SEQUENCE [LARGE SCALE GENOMIC DNA]</scope>
    <source>
        <strain evidence="9 10">DSM 13305</strain>
    </source>
</reference>
<dbReference type="OrthoDB" id="1677163at2"/>
<organism evidence="9 10">
    <name type="scientific">Propionispora vibrioides</name>
    <dbReference type="NCBI Taxonomy" id="112903"/>
    <lineage>
        <taxon>Bacteria</taxon>
        <taxon>Bacillati</taxon>
        <taxon>Bacillota</taxon>
        <taxon>Negativicutes</taxon>
        <taxon>Selenomonadales</taxon>
        <taxon>Sporomusaceae</taxon>
        <taxon>Propionispora</taxon>
    </lineage>
</organism>
<evidence type="ECO:0000256" key="7">
    <source>
        <dbReference type="ARBA" id="ARBA00031285"/>
    </source>
</evidence>
<dbReference type="GO" id="GO:0008270">
    <property type="term" value="F:zinc ion binding"/>
    <property type="evidence" value="ECO:0007669"/>
    <property type="project" value="InterPro"/>
</dbReference>
<dbReference type="Pfam" id="PF00882">
    <property type="entry name" value="Zn_dep_PLPC"/>
    <property type="match status" value="1"/>
</dbReference>
<evidence type="ECO:0000256" key="2">
    <source>
        <dbReference type="ARBA" id="ARBA00018391"/>
    </source>
</evidence>
<keyword evidence="6" id="KW-0862">Zinc</keyword>
<evidence type="ECO:0000256" key="5">
    <source>
        <dbReference type="ARBA" id="ARBA00022801"/>
    </source>
</evidence>
<dbReference type="InterPro" id="IPR029002">
    <property type="entry name" value="PLPC/GPLD1"/>
</dbReference>
<accession>A0A1H8TPM3</accession>
<dbReference type="RefSeq" id="WP_143050585.1">
    <property type="nucleotide sequence ID" value="NZ_FODY01000007.1"/>
</dbReference>
<evidence type="ECO:0000256" key="3">
    <source>
        <dbReference type="ARBA" id="ARBA00022723"/>
    </source>
</evidence>
<name>A0A1H8TPM3_9FIRM</name>
<dbReference type="Proteomes" id="UP000198847">
    <property type="component" value="Unassembled WGS sequence"/>
</dbReference>
<feature type="domain" description="Zn-dependent PLC" evidence="8">
    <location>
        <begin position="22"/>
        <end position="235"/>
    </location>
</feature>
<dbReference type="STRING" id="112903.SAMN04490178_10737"/>
<evidence type="ECO:0000256" key="4">
    <source>
        <dbReference type="ARBA" id="ARBA00022729"/>
    </source>
</evidence>
<dbReference type="EC" id="3.1.4.3" evidence="1"/>
<dbReference type="CDD" id="cd11009">
    <property type="entry name" value="Zn_dep_PLPC"/>
    <property type="match status" value="1"/>
</dbReference>
<dbReference type="EMBL" id="FODY01000007">
    <property type="protein sequence ID" value="SEO92408.1"/>
    <property type="molecule type" value="Genomic_DNA"/>
</dbReference>
<dbReference type="Gene3D" id="1.10.575.10">
    <property type="entry name" value="P1 Nuclease"/>
    <property type="match status" value="1"/>
</dbReference>
<dbReference type="PROSITE" id="PS51346">
    <property type="entry name" value="PROKAR_ZN_DEPEND_PLPC_2"/>
    <property type="match status" value="1"/>
</dbReference>
<evidence type="ECO:0000313" key="10">
    <source>
        <dbReference type="Proteomes" id="UP000198847"/>
    </source>
</evidence>
<protein>
    <recommendedName>
        <fullName evidence="2">Phospholipase C</fullName>
        <ecNumber evidence="1">3.1.4.3</ecNumber>
    </recommendedName>
    <alternativeName>
        <fullName evidence="7">Phosphatidylcholine cholinephosphohydrolase</fullName>
    </alternativeName>
</protein>
<evidence type="ECO:0000259" key="8">
    <source>
        <dbReference type="PROSITE" id="PS51346"/>
    </source>
</evidence>
<dbReference type="GO" id="GO:0034480">
    <property type="term" value="F:phosphatidylcholine phospholipase C activity"/>
    <property type="evidence" value="ECO:0007669"/>
    <property type="project" value="UniProtKB-EC"/>
</dbReference>
<dbReference type="SMART" id="SM00770">
    <property type="entry name" value="Zn_dep_PLPC"/>
    <property type="match status" value="1"/>
</dbReference>
<keyword evidence="10" id="KW-1185">Reference proteome</keyword>
<keyword evidence="5" id="KW-0378">Hydrolase</keyword>
<sequence length="238" mass="26208">MQGSQSPSVKYTGTTLMLAIASPLQGLLDRPGITHEFCNRQAVATLKKDGLMGSAVFFESYLAELNAGVYWADGGWKNAGHYFDPVSGRGLWHFSNALAELQGYYNRGVQHFECGDIAKAVFFLGAAAHLLQDVCVPHHARAKLFCGHREYERWAEQHHHEFAVEGQGVYDSEHPCRLALHNALIAADLLEWVNETASITDFRSATLVLLPLAQRTTAGLLQRFSEQVGLPQQSLNGG</sequence>
<evidence type="ECO:0000313" key="9">
    <source>
        <dbReference type="EMBL" id="SEO92408.1"/>
    </source>
</evidence>
<keyword evidence="4" id="KW-0732">Signal</keyword>
<gene>
    <name evidence="9" type="ORF">SAMN04490178_10737</name>
</gene>